<accession>A0AAN6SUT3</accession>
<evidence type="ECO:0000313" key="2">
    <source>
        <dbReference type="EMBL" id="KAK4042848.1"/>
    </source>
</evidence>
<evidence type="ECO:0000313" key="3">
    <source>
        <dbReference type="Proteomes" id="UP001303115"/>
    </source>
</evidence>
<sequence>MTLKAQTGGHAEPSAVPVPLPDRTRDTAEPGREPASEPETGSTPFQKPKLRLKIQDLDHPGAAKFLSSVNASTVLSTAVNNVLRLLYKSPSDQHTTVPPTRSVTLILRDMGGVAYTTGVAHLNPQLTPPPSITKKTDLDNDHKEIHFSLNYINSIAPATRLTHEITGVLTHELVHCYQWDADGTCPGGLIEGVADWVRLGCDLSPPHWKRETGGAWDRGYQHTAYFLQYLEQRFGEGTVRRLNDKLRRHKYEREVFWPELLGESVEKLYGDYVEKEKDGEKGCRVAVVGR</sequence>
<keyword evidence="3" id="KW-1185">Reference proteome</keyword>
<feature type="compositionally biased region" description="Basic and acidic residues" evidence="1">
    <location>
        <begin position="22"/>
        <end position="35"/>
    </location>
</feature>
<protein>
    <submittedName>
        <fullName evidence="2">Peptidase of plants and bacteria-domain-containing protein</fullName>
    </submittedName>
</protein>
<dbReference type="PANTHER" id="PTHR33321:SF12">
    <property type="entry name" value="PLANT BASIC SECRETORY PROTEIN (BSP) FAMILY PROTEIN"/>
    <property type="match status" value="1"/>
</dbReference>
<reference evidence="3" key="1">
    <citation type="journal article" date="2023" name="Mol. Phylogenet. Evol.">
        <title>Genome-scale phylogeny and comparative genomics of the fungal order Sordariales.</title>
        <authorList>
            <person name="Hensen N."/>
            <person name="Bonometti L."/>
            <person name="Westerberg I."/>
            <person name="Brannstrom I.O."/>
            <person name="Guillou S."/>
            <person name="Cros-Aarteil S."/>
            <person name="Calhoun S."/>
            <person name="Haridas S."/>
            <person name="Kuo A."/>
            <person name="Mondo S."/>
            <person name="Pangilinan J."/>
            <person name="Riley R."/>
            <person name="LaButti K."/>
            <person name="Andreopoulos B."/>
            <person name="Lipzen A."/>
            <person name="Chen C."/>
            <person name="Yan M."/>
            <person name="Daum C."/>
            <person name="Ng V."/>
            <person name="Clum A."/>
            <person name="Steindorff A."/>
            <person name="Ohm R.A."/>
            <person name="Martin F."/>
            <person name="Silar P."/>
            <person name="Natvig D.O."/>
            <person name="Lalanne C."/>
            <person name="Gautier V."/>
            <person name="Ament-Velasquez S.L."/>
            <person name="Kruys A."/>
            <person name="Hutchinson M.I."/>
            <person name="Powell A.J."/>
            <person name="Barry K."/>
            <person name="Miller A.N."/>
            <person name="Grigoriev I.V."/>
            <person name="Debuchy R."/>
            <person name="Gladieux P."/>
            <person name="Hiltunen Thoren M."/>
            <person name="Johannesson H."/>
        </authorList>
    </citation>
    <scope>NUCLEOTIDE SEQUENCE [LARGE SCALE GENOMIC DNA]</scope>
    <source>
        <strain evidence="3">CBS 284.82</strain>
    </source>
</reference>
<gene>
    <name evidence="2" type="ORF">C8A01DRAFT_44203</name>
</gene>
<dbReference type="AlphaFoldDB" id="A0AAN6SUT3"/>
<proteinExistence type="predicted"/>
<dbReference type="Proteomes" id="UP001303115">
    <property type="component" value="Unassembled WGS sequence"/>
</dbReference>
<dbReference type="PANTHER" id="PTHR33321">
    <property type="match status" value="1"/>
</dbReference>
<name>A0AAN6SUT3_9PEZI</name>
<organism evidence="2 3">
    <name type="scientific">Parachaetomium inaequale</name>
    <dbReference type="NCBI Taxonomy" id="2588326"/>
    <lineage>
        <taxon>Eukaryota</taxon>
        <taxon>Fungi</taxon>
        <taxon>Dikarya</taxon>
        <taxon>Ascomycota</taxon>
        <taxon>Pezizomycotina</taxon>
        <taxon>Sordariomycetes</taxon>
        <taxon>Sordariomycetidae</taxon>
        <taxon>Sordariales</taxon>
        <taxon>Chaetomiaceae</taxon>
        <taxon>Parachaetomium</taxon>
    </lineage>
</organism>
<dbReference type="InterPro" id="IPR007541">
    <property type="entry name" value="Uncharacterised_BSP"/>
</dbReference>
<dbReference type="Pfam" id="PF04450">
    <property type="entry name" value="BSP"/>
    <property type="match status" value="1"/>
</dbReference>
<feature type="region of interest" description="Disordered" evidence="1">
    <location>
        <begin position="1"/>
        <end position="48"/>
    </location>
</feature>
<dbReference type="EMBL" id="MU854335">
    <property type="protein sequence ID" value="KAK4042848.1"/>
    <property type="molecule type" value="Genomic_DNA"/>
</dbReference>
<comment type="caution">
    <text evidence="2">The sequence shown here is derived from an EMBL/GenBank/DDBJ whole genome shotgun (WGS) entry which is preliminary data.</text>
</comment>
<evidence type="ECO:0000256" key="1">
    <source>
        <dbReference type="SAM" id="MobiDB-lite"/>
    </source>
</evidence>